<dbReference type="EMBL" id="DVMS01000151">
    <property type="protein sequence ID" value="HIU39074.1"/>
    <property type="molecule type" value="Genomic_DNA"/>
</dbReference>
<reference evidence="7" key="1">
    <citation type="submission" date="2020-10" db="EMBL/GenBank/DDBJ databases">
        <authorList>
            <person name="Gilroy R."/>
        </authorList>
    </citation>
    <scope>NUCLEOTIDE SEQUENCE</scope>
    <source>
        <strain evidence="7">17073</strain>
    </source>
</reference>
<dbReference type="PANTHER" id="PTHR43133">
    <property type="entry name" value="RNA POLYMERASE ECF-TYPE SIGMA FACTO"/>
    <property type="match status" value="1"/>
</dbReference>
<dbReference type="Proteomes" id="UP000824076">
    <property type="component" value="Unassembled WGS sequence"/>
</dbReference>
<dbReference type="InterPro" id="IPR039425">
    <property type="entry name" value="RNA_pol_sigma-70-like"/>
</dbReference>
<dbReference type="InterPro" id="IPR036388">
    <property type="entry name" value="WH-like_DNA-bd_sf"/>
</dbReference>
<keyword evidence="3" id="KW-0731">Sigma factor</keyword>
<feature type="domain" description="RNA polymerase sigma factor 70 region 4 type 2" evidence="6">
    <location>
        <begin position="118"/>
        <end position="168"/>
    </location>
</feature>
<evidence type="ECO:0000256" key="2">
    <source>
        <dbReference type="ARBA" id="ARBA00023015"/>
    </source>
</evidence>
<name>A0A9D1INN2_9BACT</name>
<dbReference type="Pfam" id="PF04542">
    <property type="entry name" value="Sigma70_r2"/>
    <property type="match status" value="1"/>
</dbReference>
<dbReference type="InterPro" id="IPR014284">
    <property type="entry name" value="RNA_pol_sigma-70_dom"/>
</dbReference>
<evidence type="ECO:0000313" key="8">
    <source>
        <dbReference type="Proteomes" id="UP000824076"/>
    </source>
</evidence>
<dbReference type="InterPro" id="IPR013249">
    <property type="entry name" value="RNA_pol_sigma70_r4_t2"/>
</dbReference>
<dbReference type="InterPro" id="IPR013325">
    <property type="entry name" value="RNA_pol_sigma_r2"/>
</dbReference>
<evidence type="ECO:0000259" key="6">
    <source>
        <dbReference type="Pfam" id="PF08281"/>
    </source>
</evidence>
<evidence type="ECO:0000313" key="7">
    <source>
        <dbReference type="EMBL" id="HIU39074.1"/>
    </source>
</evidence>
<feature type="domain" description="RNA polymerase sigma-70 region 2" evidence="5">
    <location>
        <begin position="21"/>
        <end position="89"/>
    </location>
</feature>
<protein>
    <submittedName>
        <fullName evidence="7">Sigma-70 family RNA polymerase sigma factor</fullName>
    </submittedName>
</protein>
<dbReference type="GO" id="GO:0016987">
    <property type="term" value="F:sigma factor activity"/>
    <property type="evidence" value="ECO:0007669"/>
    <property type="project" value="UniProtKB-KW"/>
</dbReference>
<evidence type="ECO:0000256" key="4">
    <source>
        <dbReference type="ARBA" id="ARBA00023163"/>
    </source>
</evidence>
<dbReference type="Gene3D" id="1.10.1740.10">
    <property type="match status" value="1"/>
</dbReference>
<dbReference type="GO" id="GO:0006352">
    <property type="term" value="P:DNA-templated transcription initiation"/>
    <property type="evidence" value="ECO:0007669"/>
    <property type="project" value="InterPro"/>
</dbReference>
<dbReference type="NCBIfam" id="TIGR02937">
    <property type="entry name" value="sigma70-ECF"/>
    <property type="match status" value="1"/>
</dbReference>
<organism evidence="7 8">
    <name type="scientific">Candidatus Limisoma intestinavium</name>
    <dbReference type="NCBI Taxonomy" id="2840856"/>
    <lineage>
        <taxon>Bacteria</taxon>
        <taxon>Pseudomonadati</taxon>
        <taxon>Bacteroidota</taxon>
        <taxon>Bacteroidia</taxon>
        <taxon>Bacteroidales</taxon>
        <taxon>Candidatus Limisoma</taxon>
    </lineage>
</organism>
<keyword evidence="4" id="KW-0804">Transcription</keyword>
<accession>A0A9D1INN2</accession>
<dbReference type="InterPro" id="IPR007627">
    <property type="entry name" value="RNA_pol_sigma70_r2"/>
</dbReference>
<dbReference type="AlphaFoldDB" id="A0A9D1INN2"/>
<reference evidence="7" key="2">
    <citation type="journal article" date="2021" name="PeerJ">
        <title>Extensive microbial diversity within the chicken gut microbiome revealed by metagenomics and culture.</title>
        <authorList>
            <person name="Gilroy R."/>
            <person name="Ravi A."/>
            <person name="Getino M."/>
            <person name="Pursley I."/>
            <person name="Horton D.L."/>
            <person name="Alikhan N.F."/>
            <person name="Baker D."/>
            <person name="Gharbi K."/>
            <person name="Hall N."/>
            <person name="Watson M."/>
            <person name="Adriaenssens E.M."/>
            <person name="Foster-Nyarko E."/>
            <person name="Jarju S."/>
            <person name="Secka A."/>
            <person name="Antonio M."/>
            <person name="Oren A."/>
            <person name="Chaudhuri R.R."/>
            <person name="La Ragione R."/>
            <person name="Hildebrand F."/>
            <person name="Pallen M.J."/>
        </authorList>
    </citation>
    <scope>NUCLEOTIDE SEQUENCE</scope>
    <source>
        <strain evidence="7">17073</strain>
    </source>
</reference>
<gene>
    <name evidence="7" type="ORF">IAD18_05355</name>
</gene>
<dbReference type="SUPFAM" id="SSF88659">
    <property type="entry name" value="Sigma3 and sigma4 domains of RNA polymerase sigma factors"/>
    <property type="match status" value="1"/>
</dbReference>
<evidence type="ECO:0000259" key="5">
    <source>
        <dbReference type="Pfam" id="PF04542"/>
    </source>
</evidence>
<dbReference type="CDD" id="cd06171">
    <property type="entry name" value="Sigma70_r4"/>
    <property type="match status" value="1"/>
</dbReference>
<dbReference type="Pfam" id="PF08281">
    <property type="entry name" value="Sigma70_r4_2"/>
    <property type="match status" value="1"/>
</dbReference>
<evidence type="ECO:0000256" key="1">
    <source>
        <dbReference type="ARBA" id="ARBA00010641"/>
    </source>
</evidence>
<dbReference type="GO" id="GO:0003677">
    <property type="term" value="F:DNA binding"/>
    <property type="evidence" value="ECO:0007669"/>
    <property type="project" value="InterPro"/>
</dbReference>
<sequence>MTEEEIYAGCRRGDNAARRALYDSYSRQMLAVGMRYVADRATAEDILHDVFVNVLCNFDKFTFRGNGSLKAWMNRVMANASLDYLRKNASFDAVDSDAMENAMADDSDTDAEAIPPEAIMGFIRELPTGYRTVFNLYTFEGKSHREIASLLGINEKSSSSQLSRAKTLLAKRIKEYLNNHTI</sequence>
<dbReference type="InterPro" id="IPR013324">
    <property type="entry name" value="RNA_pol_sigma_r3/r4-like"/>
</dbReference>
<dbReference type="PANTHER" id="PTHR43133:SF46">
    <property type="entry name" value="RNA POLYMERASE SIGMA-70 FACTOR ECF SUBFAMILY"/>
    <property type="match status" value="1"/>
</dbReference>
<dbReference type="SUPFAM" id="SSF88946">
    <property type="entry name" value="Sigma2 domain of RNA polymerase sigma factors"/>
    <property type="match status" value="1"/>
</dbReference>
<dbReference type="Gene3D" id="1.10.10.10">
    <property type="entry name" value="Winged helix-like DNA-binding domain superfamily/Winged helix DNA-binding domain"/>
    <property type="match status" value="1"/>
</dbReference>
<evidence type="ECO:0000256" key="3">
    <source>
        <dbReference type="ARBA" id="ARBA00023082"/>
    </source>
</evidence>
<comment type="caution">
    <text evidence="7">The sequence shown here is derived from an EMBL/GenBank/DDBJ whole genome shotgun (WGS) entry which is preliminary data.</text>
</comment>
<proteinExistence type="inferred from homology"/>
<keyword evidence="2" id="KW-0805">Transcription regulation</keyword>
<comment type="similarity">
    <text evidence="1">Belongs to the sigma-70 factor family. ECF subfamily.</text>
</comment>